<comment type="similarity">
    <text evidence="1">Belongs to the glycosyltransferase 20 family.</text>
</comment>
<sequence length="495" mass="57991">MEKSDILALLEENFLDRKLILLSNREPYVHRAIPRGFVCEKQAGGVAIALDPVMQMAGGTWLAWGSGNLDKRFVDEKDRVKVPPQDPKYVLKRVWLTEEEVENYYLGFSNRSLWPLAHNLCNQVVFRRKFWEFYKRVNEYFVQVASGEIENEKALIWVNDYQLSLVPRKLRALAEDALIVFFWHIPWPSHDLFCILPNRKEFLEGLLGSDLLGFHTQNFCRNFLTCVEEELEAKVDSEESTVTYKDHVTKVKAFPISIDFEYFSSLAQSKETHAMLTKLKKGFHLDETILGLSVDRLDYTKGIPEKLKALDLFLERYPQYQGKFTFVQIAAPSRTKIKAYRELREEVVRLVNEINEKYQKRGWRPILFINRQVDHKTLSLYYRLADLAIISSVRDGMNLVAKEFIASQIDEKGILCLSEFAGAFEEMEHSIPINPYYTDGFAEAIKRALDMPLHEKRDRIRRMRQYLKEYDIYKWTYDIFKTLSEMIPSKAEADV</sequence>
<name>A0A0S7XQ38_UNCSA</name>
<proteinExistence type="inferred from homology"/>
<reference evidence="2 3" key="1">
    <citation type="journal article" date="2015" name="Microbiome">
        <title>Genomic resolution of linkages in carbon, nitrogen, and sulfur cycling among widespread estuary sediment bacteria.</title>
        <authorList>
            <person name="Baker B.J."/>
            <person name="Lazar C.S."/>
            <person name="Teske A.P."/>
            <person name="Dick G.J."/>
        </authorList>
    </citation>
    <scope>NUCLEOTIDE SEQUENCE [LARGE SCALE GENOMIC DNA]</scope>
    <source>
        <strain evidence="2">DG_54_3</strain>
    </source>
</reference>
<evidence type="ECO:0000313" key="2">
    <source>
        <dbReference type="EMBL" id="KPJ64608.1"/>
    </source>
</evidence>
<organism evidence="2 3">
    <name type="scientific">candidate division WOR-1 bacterium DG_54_3</name>
    <dbReference type="NCBI Taxonomy" id="1703775"/>
    <lineage>
        <taxon>Bacteria</taxon>
        <taxon>Bacillati</taxon>
        <taxon>Saganbacteria</taxon>
    </lineage>
</organism>
<dbReference type="GO" id="GO:0005992">
    <property type="term" value="P:trehalose biosynthetic process"/>
    <property type="evidence" value="ECO:0007669"/>
    <property type="project" value="InterPro"/>
</dbReference>
<dbReference type="InterPro" id="IPR001830">
    <property type="entry name" value="Glyco_trans_20"/>
</dbReference>
<evidence type="ECO:0000313" key="3">
    <source>
        <dbReference type="Proteomes" id="UP000051861"/>
    </source>
</evidence>
<protein>
    <submittedName>
        <fullName evidence="2">Uncharacterized protein</fullName>
    </submittedName>
</protein>
<dbReference type="Gene3D" id="3.40.50.2000">
    <property type="entry name" value="Glycogen Phosphorylase B"/>
    <property type="match status" value="2"/>
</dbReference>
<dbReference type="GO" id="GO:0003825">
    <property type="term" value="F:alpha,alpha-trehalose-phosphate synthase (UDP-forming) activity"/>
    <property type="evidence" value="ECO:0007669"/>
    <property type="project" value="TreeGrafter"/>
</dbReference>
<comment type="caution">
    <text evidence="2">The sequence shown here is derived from an EMBL/GenBank/DDBJ whole genome shotgun (WGS) entry which is preliminary data.</text>
</comment>
<dbReference type="CDD" id="cd03788">
    <property type="entry name" value="GT20_TPS"/>
    <property type="match status" value="1"/>
</dbReference>
<dbReference type="PATRIC" id="fig|1703775.3.peg.1577"/>
<dbReference type="Pfam" id="PF00982">
    <property type="entry name" value="Glyco_transf_20"/>
    <property type="match status" value="1"/>
</dbReference>
<dbReference type="Proteomes" id="UP000051861">
    <property type="component" value="Unassembled WGS sequence"/>
</dbReference>
<evidence type="ECO:0000256" key="1">
    <source>
        <dbReference type="ARBA" id="ARBA00008799"/>
    </source>
</evidence>
<dbReference type="PANTHER" id="PTHR10788">
    <property type="entry name" value="TREHALOSE-6-PHOSPHATE SYNTHASE"/>
    <property type="match status" value="1"/>
</dbReference>
<dbReference type="EMBL" id="LIZX01000172">
    <property type="protein sequence ID" value="KPJ64608.1"/>
    <property type="molecule type" value="Genomic_DNA"/>
</dbReference>
<gene>
    <name evidence="2" type="ORF">AMJ44_12505</name>
</gene>
<feature type="non-terminal residue" evidence="2">
    <location>
        <position position="495"/>
    </location>
</feature>
<dbReference type="PANTHER" id="PTHR10788:SF106">
    <property type="entry name" value="BCDNA.GH08860"/>
    <property type="match status" value="1"/>
</dbReference>
<accession>A0A0S7XQ38</accession>
<dbReference type="SUPFAM" id="SSF53756">
    <property type="entry name" value="UDP-Glycosyltransferase/glycogen phosphorylase"/>
    <property type="match status" value="1"/>
</dbReference>
<dbReference type="AlphaFoldDB" id="A0A0S7XQ38"/>